<comment type="caution">
    <text evidence="4">The sequence shown here is derived from an EMBL/GenBank/DDBJ whole genome shotgun (WGS) entry which is preliminary data.</text>
</comment>
<keyword evidence="2" id="KW-0812">Transmembrane</keyword>
<evidence type="ECO:0000313" key="5">
    <source>
        <dbReference type="Proteomes" id="UP000601435"/>
    </source>
</evidence>
<name>A0A813A1P1_9DINO</name>
<feature type="transmembrane region" description="Helical" evidence="2">
    <location>
        <begin position="552"/>
        <end position="574"/>
    </location>
</feature>
<feature type="transmembrane region" description="Helical" evidence="2">
    <location>
        <begin position="322"/>
        <end position="341"/>
    </location>
</feature>
<accession>A0A813A1P1</accession>
<keyword evidence="2" id="KW-0472">Membrane</keyword>
<feature type="transmembrane region" description="Helical" evidence="2">
    <location>
        <begin position="371"/>
        <end position="404"/>
    </location>
</feature>
<protein>
    <recommendedName>
        <fullName evidence="3">Anoctamin transmembrane domain-containing protein</fullName>
    </recommendedName>
</protein>
<sequence>IDHQPDYKRLLKNHLEERMRVVQAGKSGPEPHVADITLVRDYGGRLESLKARGHMLQSIDVAKAYGKEKAIFKAEGRLAKLDKRLEAQLEPDNQLPVLRAYVILNRTADKHGLMYDYRLANFALFRCCQSSSKRFFGAALRVREAPQPSDLLWENQDTPWWSRLLRQLCMFVTFIIILAISLALIYVTTVYGKREAGVQLSYIGNEMCDPETNYSGAPADDYICIVSTAANWTKDFAEAEGGNILNCWCESQGYAKLVEDTSLVTTCTPWFLKTARGIGIMTAASCVVVLINLVLQYVLIAMAYFERPLSLTNLNKSMMTKIFLAQTLNTGFVLFIVNTYGPDGMRDVLKAIPLIGTWLFAGPFADLTRAWYVVVGATIMVNMLLNMVVPPAVTIANMFVTWLLRRCCRGRVKHHSELIAYYTNPDFDIKLKYAQMLTTVFVALTYSAGMPLLYLFAFGYMFFMYWADKVALLWCSKRPPFYDALLPKESSEKLLYAIALHCVFAILMYGQPCVFPSNPVGGDIGKLIAEGESAAGEHLQGWWPRLTKESTWMFVAWLSFMLALWVMWWLVWAFQETIGTFGTLLWQLCCASKKVEDADTIAAIQRGESVDSIRQKTGKTVDIAATMTWPEAAEIIDRCSPPSTYHMEDHPDMLEIAHLMKAEYTRGSEVNPEGGELPVPQHPGDSFSAAMTK</sequence>
<dbReference type="Pfam" id="PF04547">
    <property type="entry name" value="Anoctamin"/>
    <property type="match status" value="1"/>
</dbReference>
<dbReference type="GO" id="GO:0005227">
    <property type="term" value="F:calcium-activated cation channel activity"/>
    <property type="evidence" value="ECO:0007669"/>
    <property type="project" value="InterPro"/>
</dbReference>
<feature type="transmembrane region" description="Helical" evidence="2">
    <location>
        <begin position="164"/>
        <end position="187"/>
    </location>
</feature>
<dbReference type="OrthoDB" id="297739at2759"/>
<organism evidence="4 5">
    <name type="scientific">Symbiodinium necroappetens</name>
    <dbReference type="NCBI Taxonomy" id="1628268"/>
    <lineage>
        <taxon>Eukaryota</taxon>
        <taxon>Sar</taxon>
        <taxon>Alveolata</taxon>
        <taxon>Dinophyceae</taxon>
        <taxon>Suessiales</taxon>
        <taxon>Symbiodiniaceae</taxon>
        <taxon>Symbiodinium</taxon>
    </lineage>
</organism>
<dbReference type="InterPro" id="IPR045122">
    <property type="entry name" value="Csc1-like"/>
</dbReference>
<evidence type="ECO:0000313" key="4">
    <source>
        <dbReference type="EMBL" id="CAE7846749.1"/>
    </source>
</evidence>
<gene>
    <name evidence="4" type="ORF">SNEC2469_LOCUS26084</name>
</gene>
<dbReference type="PANTHER" id="PTHR13018:SF135">
    <property type="entry name" value="CSC1_OSCA1-LIKE 7TM REGION DOMAIN-CONTAINING PROTEIN"/>
    <property type="match status" value="1"/>
</dbReference>
<keyword evidence="5" id="KW-1185">Reference proteome</keyword>
<reference evidence="4" key="1">
    <citation type="submission" date="2021-02" db="EMBL/GenBank/DDBJ databases">
        <authorList>
            <person name="Dougan E. K."/>
            <person name="Rhodes N."/>
            <person name="Thang M."/>
            <person name="Chan C."/>
        </authorList>
    </citation>
    <scope>NUCLEOTIDE SEQUENCE</scope>
</reference>
<evidence type="ECO:0000259" key="3">
    <source>
        <dbReference type="Pfam" id="PF04547"/>
    </source>
</evidence>
<dbReference type="GO" id="GO:0005886">
    <property type="term" value="C:plasma membrane"/>
    <property type="evidence" value="ECO:0007669"/>
    <property type="project" value="TreeGrafter"/>
</dbReference>
<dbReference type="EMBL" id="CAJNJA010052442">
    <property type="protein sequence ID" value="CAE7846749.1"/>
    <property type="molecule type" value="Genomic_DNA"/>
</dbReference>
<proteinExistence type="predicted"/>
<evidence type="ECO:0000256" key="2">
    <source>
        <dbReference type="SAM" id="Phobius"/>
    </source>
</evidence>
<keyword evidence="2" id="KW-1133">Transmembrane helix</keyword>
<feature type="non-terminal residue" evidence="4">
    <location>
        <position position="1"/>
    </location>
</feature>
<feature type="transmembrane region" description="Helical" evidence="2">
    <location>
        <begin position="278"/>
        <end position="302"/>
    </location>
</feature>
<evidence type="ECO:0000256" key="1">
    <source>
        <dbReference type="SAM" id="MobiDB-lite"/>
    </source>
</evidence>
<feature type="domain" description="Anoctamin transmembrane" evidence="3">
    <location>
        <begin position="157"/>
        <end position="480"/>
    </location>
</feature>
<dbReference type="AlphaFoldDB" id="A0A813A1P1"/>
<dbReference type="PANTHER" id="PTHR13018">
    <property type="entry name" value="PROBABLE MEMBRANE PROTEIN DUF221-RELATED"/>
    <property type="match status" value="1"/>
</dbReference>
<dbReference type="Proteomes" id="UP000601435">
    <property type="component" value="Unassembled WGS sequence"/>
</dbReference>
<feature type="region of interest" description="Disordered" evidence="1">
    <location>
        <begin position="668"/>
        <end position="693"/>
    </location>
</feature>
<dbReference type="InterPro" id="IPR049452">
    <property type="entry name" value="Anoctamin_TM"/>
</dbReference>